<feature type="transmembrane region" description="Helical" evidence="13">
    <location>
        <begin position="36"/>
        <end position="58"/>
    </location>
</feature>
<evidence type="ECO:0000256" key="12">
    <source>
        <dbReference type="PIRSR" id="PIRSR006247-1"/>
    </source>
</evidence>
<reference evidence="14 15" key="1">
    <citation type="submission" date="2016-10" db="EMBL/GenBank/DDBJ databases">
        <authorList>
            <person name="de Groot N.N."/>
        </authorList>
    </citation>
    <scope>NUCLEOTIDE SEQUENCE [LARGE SCALE GENOMIC DNA]</scope>
    <source>
        <strain evidence="14 15">DSM 25383</strain>
    </source>
</reference>
<feature type="binding site" evidence="12">
    <location>
        <position position="433"/>
    </location>
    <ligand>
        <name>K(+)</name>
        <dbReference type="ChEBI" id="CHEBI:29103"/>
    </ligand>
</feature>
<evidence type="ECO:0000256" key="10">
    <source>
        <dbReference type="ARBA" id="ARBA00023065"/>
    </source>
</evidence>
<feature type="transmembrane region" description="Helical" evidence="13">
    <location>
        <begin position="178"/>
        <end position="198"/>
    </location>
</feature>
<dbReference type="PANTHER" id="PTHR32024">
    <property type="entry name" value="TRK SYSTEM POTASSIUM UPTAKE PROTEIN TRKG-RELATED"/>
    <property type="match status" value="1"/>
</dbReference>
<gene>
    <name evidence="14" type="ORF">SAMN05444145_101222</name>
</gene>
<evidence type="ECO:0000256" key="6">
    <source>
        <dbReference type="ARBA" id="ARBA00022538"/>
    </source>
</evidence>
<evidence type="ECO:0000256" key="5">
    <source>
        <dbReference type="ARBA" id="ARBA00022519"/>
    </source>
</evidence>
<evidence type="ECO:0000256" key="4">
    <source>
        <dbReference type="ARBA" id="ARBA00022475"/>
    </source>
</evidence>
<feature type="transmembrane region" description="Helical" evidence="13">
    <location>
        <begin position="7"/>
        <end position="30"/>
    </location>
</feature>
<dbReference type="GO" id="GO:0015379">
    <property type="term" value="F:potassium:chloride symporter activity"/>
    <property type="evidence" value="ECO:0007669"/>
    <property type="project" value="InterPro"/>
</dbReference>
<dbReference type="Proteomes" id="UP000183253">
    <property type="component" value="Unassembled WGS sequence"/>
</dbReference>
<dbReference type="STRING" id="1033731.SAMN05444145_101222"/>
<dbReference type="InterPro" id="IPR004772">
    <property type="entry name" value="TrkH"/>
</dbReference>
<evidence type="ECO:0000256" key="3">
    <source>
        <dbReference type="ARBA" id="ARBA00022448"/>
    </source>
</evidence>
<dbReference type="GO" id="GO:0046872">
    <property type="term" value="F:metal ion binding"/>
    <property type="evidence" value="ECO:0007669"/>
    <property type="project" value="UniProtKB-KW"/>
</dbReference>
<evidence type="ECO:0000256" key="11">
    <source>
        <dbReference type="ARBA" id="ARBA00023136"/>
    </source>
</evidence>
<keyword evidence="3" id="KW-0813">Transport</keyword>
<keyword evidence="11 13" id="KW-0472">Membrane</keyword>
<accession>A0A1H3XHR4</accession>
<dbReference type="RefSeq" id="WP_026020575.1">
    <property type="nucleotide sequence ID" value="NZ_CAEG01000001.1"/>
</dbReference>
<evidence type="ECO:0000256" key="2">
    <source>
        <dbReference type="ARBA" id="ARBA00009137"/>
    </source>
</evidence>
<keyword evidence="10" id="KW-0406">Ion transport</keyword>
<protein>
    <submittedName>
        <fullName evidence="14">Trk system potassium uptake protein TrkH</fullName>
    </submittedName>
</protein>
<dbReference type="GO" id="GO:0005886">
    <property type="term" value="C:plasma membrane"/>
    <property type="evidence" value="ECO:0007669"/>
    <property type="project" value="UniProtKB-SubCell"/>
</dbReference>
<feature type="transmembrane region" description="Helical" evidence="13">
    <location>
        <begin position="128"/>
        <end position="149"/>
    </location>
</feature>
<feature type="transmembrane region" description="Helical" evidence="13">
    <location>
        <begin position="270"/>
        <end position="292"/>
    </location>
</feature>
<organism evidence="14 15">
    <name type="scientific">Alistipes timonensis JC136</name>
    <dbReference type="NCBI Taxonomy" id="1033731"/>
    <lineage>
        <taxon>Bacteria</taxon>
        <taxon>Pseudomonadati</taxon>
        <taxon>Bacteroidota</taxon>
        <taxon>Bacteroidia</taxon>
        <taxon>Bacteroidales</taxon>
        <taxon>Rikenellaceae</taxon>
        <taxon>Alistipes</taxon>
    </lineage>
</organism>
<evidence type="ECO:0000256" key="8">
    <source>
        <dbReference type="ARBA" id="ARBA00022958"/>
    </source>
</evidence>
<dbReference type="Pfam" id="PF02386">
    <property type="entry name" value="TrkH"/>
    <property type="match status" value="1"/>
</dbReference>
<keyword evidence="4" id="KW-1003">Cell membrane</keyword>
<feature type="transmembrane region" description="Helical" evidence="13">
    <location>
        <begin position="239"/>
        <end position="258"/>
    </location>
</feature>
<dbReference type="InterPro" id="IPR003445">
    <property type="entry name" value="Cat_transpt"/>
</dbReference>
<keyword evidence="6" id="KW-0633">Potassium transport</keyword>
<feature type="binding site" evidence="12">
    <location>
        <position position="110"/>
    </location>
    <ligand>
        <name>K(+)</name>
        <dbReference type="ChEBI" id="CHEBI:29103"/>
    </ligand>
</feature>
<comment type="similarity">
    <text evidence="2">Belongs to the TrkH potassium transport family.</text>
</comment>
<feature type="binding site" evidence="12">
    <location>
        <position position="111"/>
    </location>
    <ligand>
        <name>K(+)</name>
        <dbReference type="ChEBI" id="CHEBI:29103"/>
    </ligand>
</feature>
<dbReference type="PIRSF" id="PIRSF006247">
    <property type="entry name" value="TrkH"/>
    <property type="match status" value="1"/>
</dbReference>
<feature type="transmembrane region" description="Helical" evidence="13">
    <location>
        <begin position="70"/>
        <end position="91"/>
    </location>
</feature>
<evidence type="ECO:0000256" key="7">
    <source>
        <dbReference type="ARBA" id="ARBA00022692"/>
    </source>
</evidence>
<feature type="binding site" evidence="12">
    <location>
        <position position="315"/>
    </location>
    <ligand>
        <name>K(+)</name>
        <dbReference type="ChEBI" id="CHEBI:29103"/>
    </ligand>
</feature>
<keyword evidence="12" id="KW-0479">Metal-binding</keyword>
<evidence type="ECO:0000256" key="13">
    <source>
        <dbReference type="SAM" id="Phobius"/>
    </source>
</evidence>
<dbReference type="EMBL" id="FNRI01000001">
    <property type="protein sequence ID" value="SDZ98889.1"/>
    <property type="molecule type" value="Genomic_DNA"/>
</dbReference>
<keyword evidence="15" id="KW-1185">Reference proteome</keyword>
<feature type="binding site" evidence="12">
    <location>
        <position position="432"/>
    </location>
    <ligand>
        <name>K(+)</name>
        <dbReference type="ChEBI" id="CHEBI:29103"/>
    </ligand>
</feature>
<evidence type="ECO:0000313" key="14">
    <source>
        <dbReference type="EMBL" id="SDZ98889.1"/>
    </source>
</evidence>
<feature type="transmembrane region" description="Helical" evidence="13">
    <location>
        <begin position="390"/>
        <end position="415"/>
    </location>
</feature>
<name>A0A1H3XHR4_9BACT</name>
<dbReference type="AlphaFoldDB" id="A0A1H3XHR4"/>
<sequence>MRVDVVLRYVGVVMLFIAMFMLLSAGISYLSGMDSAFYPLLLSSLLTALLGAFPLIFVEKREQITNKEGFCIVVGAWLVACVVSMFPYLIWGGEFSLVNAWFESVSGLTTTGSTILNDVEALPRGLQFWRMSSTWIGGMGVVMFALVVLPSMGRSKMMLSNVELSTMAKDNYRYRSQIIVQILLVVYVGLTILSTVMLKMAGMNWFDSLCHAMSACATSGFSTKNASVAYFNSPMIDTILIFTMATAGIHFGLIYATVTGKRNNIFRSEVTRWYLGMLLAGGVLIAVSLYAADLYPTLTASFRYAMFQFVSVVTTTGFATADSNTWTSFAVILLIFGSIVCACAGSTAGGIKINRLVLAGKMMRTRLRQQQHPNAIIRIKLDGVIQENEALHAVMIFIVTYLMFILAGTVFGTVLGVDLTTSFTGSVASMGNVGPGFGEVGSMDNFSAMPTAFKFSNSLLMLLGRLEIFGLIQIFFIKWWK</sequence>
<feature type="binding site" evidence="12">
    <location>
        <position position="316"/>
    </location>
    <ligand>
        <name>K(+)</name>
        <dbReference type="ChEBI" id="CHEBI:29103"/>
    </ligand>
</feature>
<keyword evidence="7 13" id="KW-0812">Transmembrane</keyword>
<evidence type="ECO:0000256" key="9">
    <source>
        <dbReference type="ARBA" id="ARBA00022989"/>
    </source>
</evidence>
<evidence type="ECO:0000313" key="15">
    <source>
        <dbReference type="Proteomes" id="UP000183253"/>
    </source>
</evidence>
<feature type="transmembrane region" description="Helical" evidence="13">
    <location>
        <begin position="329"/>
        <end position="353"/>
    </location>
</feature>
<evidence type="ECO:0000256" key="1">
    <source>
        <dbReference type="ARBA" id="ARBA00004429"/>
    </source>
</evidence>
<dbReference type="PANTHER" id="PTHR32024:SF2">
    <property type="entry name" value="TRK SYSTEM POTASSIUM UPTAKE PROTEIN TRKG-RELATED"/>
    <property type="match status" value="1"/>
</dbReference>
<keyword evidence="8 12" id="KW-0630">Potassium</keyword>
<proteinExistence type="inferred from homology"/>
<keyword evidence="5" id="KW-0997">Cell inner membrane</keyword>
<keyword evidence="9 13" id="KW-1133">Transmembrane helix</keyword>
<comment type="subcellular location">
    <subcellularLocation>
        <location evidence="1">Cell inner membrane</location>
        <topology evidence="1">Multi-pass membrane protein</topology>
    </subcellularLocation>
</comment>
<feature type="transmembrane region" description="Helical" evidence="13">
    <location>
        <begin position="459"/>
        <end position="480"/>
    </location>
</feature>